<evidence type="ECO:0008006" key="3">
    <source>
        <dbReference type="Google" id="ProtNLM"/>
    </source>
</evidence>
<evidence type="ECO:0000313" key="1">
    <source>
        <dbReference type="EMBL" id="MDQ0514011.1"/>
    </source>
</evidence>
<dbReference type="EMBL" id="JAUSWO010000001">
    <property type="protein sequence ID" value="MDQ0514011.1"/>
    <property type="molecule type" value="Genomic_DNA"/>
</dbReference>
<keyword evidence="2" id="KW-1185">Reference proteome</keyword>
<dbReference type="RefSeq" id="WP_256547297.1">
    <property type="nucleotide sequence ID" value="NZ_CP101809.1"/>
</dbReference>
<name>A0ABU0LZ87_9BACT</name>
<comment type="caution">
    <text evidence="1">The sequence shown here is derived from an EMBL/GenBank/DDBJ whole genome shotgun (WGS) entry which is preliminary data.</text>
</comment>
<organism evidence="1 2">
    <name type="scientific">Mycoplasmoides fastidiosum</name>
    <dbReference type="NCBI Taxonomy" id="92758"/>
    <lineage>
        <taxon>Bacteria</taxon>
        <taxon>Bacillati</taxon>
        <taxon>Mycoplasmatota</taxon>
        <taxon>Mycoplasmoidales</taxon>
        <taxon>Mycoplasmoidaceae</taxon>
        <taxon>Mycoplasmoides</taxon>
    </lineage>
</organism>
<proteinExistence type="predicted"/>
<accession>A0ABU0LZ87</accession>
<reference evidence="1" key="1">
    <citation type="submission" date="2023-07" db="EMBL/GenBank/DDBJ databases">
        <title>Genomic Encyclopedia of Type Strains, Phase IV (KMG-IV): sequencing the most valuable type-strain genomes for metagenomic binning, comparative biology and taxonomic classification.</title>
        <authorList>
            <person name="Goeker M."/>
        </authorList>
    </citation>
    <scope>NUCLEOTIDE SEQUENCE [LARGE SCALE GENOMIC DNA]</scope>
    <source>
        <strain evidence="1">DSM 21204</strain>
    </source>
</reference>
<evidence type="ECO:0000313" key="2">
    <source>
        <dbReference type="Proteomes" id="UP001240643"/>
    </source>
</evidence>
<protein>
    <recommendedName>
        <fullName evidence="3">Tpr-related protein family member</fullName>
    </recommendedName>
</protein>
<sequence length="248" mass="26819">MPTGEKENFTRALTKVKTDAANLLASLNDLPKQNTKVLEGLQTKFITALTKFISATGTEVTIKLTALVTAKNNYEAGVKKVAEKLIIAEQKAFVLDSATSALSNYVNTKVATFLTVGNDKNKHTITLNNLVNQVRTGVLGTLGFNIWAAGNIKTEEAKRNLPTGINENTATTQLYTIIAGLADQEAAWNTVNSALKSLTCHQSLLTKTDSAINLLVLHVEQAMPVDTARLNAYLVYDQSNIVKLLQAT</sequence>
<dbReference type="Proteomes" id="UP001240643">
    <property type="component" value="Unassembled WGS sequence"/>
</dbReference>
<gene>
    <name evidence="1" type="ORF">J2Z62_000449</name>
</gene>